<dbReference type="PANTHER" id="PTHR19865:SF0">
    <property type="entry name" value="U3 SMALL NUCLEOLAR RNA-INTERACTING PROTEIN 2"/>
    <property type="match status" value="1"/>
</dbReference>
<evidence type="ECO:0000313" key="8">
    <source>
        <dbReference type="Proteomes" id="UP000268014"/>
    </source>
</evidence>
<dbReference type="SUPFAM" id="SSF50978">
    <property type="entry name" value="WD40 repeat-like"/>
    <property type="match status" value="1"/>
</dbReference>
<dbReference type="GO" id="GO:0034511">
    <property type="term" value="F:U3 snoRNA binding"/>
    <property type="evidence" value="ECO:0007669"/>
    <property type="project" value="InterPro"/>
</dbReference>
<gene>
    <name evidence="7" type="ORF">HPLM_LOCUS16822</name>
</gene>
<evidence type="ECO:0000256" key="4">
    <source>
        <dbReference type="ARBA" id="ARBA00023242"/>
    </source>
</evidence>
<dbReference type="AlphaFoldDB" id="A0A0N4WY90"/>
<dbReference type="InterPro" id="IPR039241">
    <property type="entry name" value="Rrp9-like"/>
</dbReference>
<keyword evidence="4" id="KW-0539">Nucleus</keyword>
<dbReference type="EMBL" id="UZAF01019606">
    <property type="protein sequence ID" value="VDO61861.1"/>
    <property type="molecule type" value="Genomic_DNA"/>
</dbReference>
<reference evidence="7 8" key="2">
    <citation type="submission" date="2018-11" db="EMBL/GenBank/DDBJ databases">
        <authorList>
            <consortium name="Pathogen Informatics"/>
        </authorList>
    </citation>
    <scope>NUCLEOTIDE SEQUENCE [LARGE SCALE GENOMIC DNA]</scope>
    <source>
        <strain evidence="7 8">MHpl1</strain>
    </source>
</reference>
<dbReference type="PANTHER" id="PTHR19865">
    <property type="entry name" value="U3 SMALL NUCLEOLAR RNA INTERACTING PROTEIN 2"/>
    <property type="match status" value="1"/>
</dbReference>
<dbReference type="GO" id="GO:0032040">
    <property type="term" value="C:small-subunit processome"/>
    <property type="evidence" value="ECO:0007669"/>
    <property type="project" value="TreeGrafter"/>
</dbReference>
<comment type="subcellular location">
    <subcellularLocation>
        <location evidence="1">Nucleus</location>
    </subcellularLocation>
</comment>
<feature type="repeat" description="WD" evidence="5">
    <location>
        <begin position="178"/>
        <end position="219"/>
    </location>
</feature>
<dbReference type="Gene3D" id="2.130.10.10">
    <property type="entry name" value="YVTN repeat-like/Quinoprotein amine dehydrogenase"/>
    <property type="match status" value="1"/>
</dbReference>
<protein>
    <submittedName>
        <fullName evidence="9">WD_REPEATS_REGION domain-containing protein</fullName>
    </submittedName>
</protein>
<dbReference type="InterPro" id="IPR015943">
    <property type="entry name" value="WD40/YVTN_repeat-like_dom_sf"/>
</dbReference>
<dbReference type="InterPro" id="IPR036322">
    <property type="entry name" value="WD40_repeat_dom_sf"/>
</dbReference>
<dbReference type="STRING" id="6290.A0A0N4WY90"/>
<reference evidence="9" key="1">
    <citation type="submission" date="2017-02" db="UniProtKB">
        <authorList>
            <consortium name="WormBaseParasite"/>
        </authorList>
    </citation>
    <scope>IDENTIFICATION</scope>
</reference>
<dbReference type="Proteomes" id="UP000268014">
    <property type="component" value="Unassembled WGS sequence"/>
</dbReference>
<dbReference type="PROSITE" id="PS50294">
    <property type="entry name" value="WD_REPEATS_REGION"/>
    <property type="match status" value="2"/>
</dbReference>
<name>A0A0N4WY90_HAEPC</name>
<dbReference type="OrthoDB" id="189968at2759"/>
<dbReference type="PRINTS" id="PR00320">
    <property type="entry name" value="GPROTEINBRPT"/>
</dbReference>
<evidence type="ECO:0000256" key="1">
    <source>
        <dbReference type="ARBA" id="ARBA00004123"/>
    </source>
</evidence>
<dbReference type="OMA" id="KIWNFDT"/>
<keyword evidence="2 5" id="KW-0853">WD repeat</keyword>
<keyword evidence="8" id="KW-1185">Reference proteome</keyword>
<feature type="compositionally biased region" description="Basic and acidic residues" evidence="6">
    <location>
        <begin position="22"/>
        <end position="33"/>
    </location>
</feature>
<evidence type="ECO:0000313" key="7">
    <source>
        <dbReference type="EMBL" id="VDO61861.1"/>
    </source>
</evidence>
<dbReference type="InterPro" id="IPR019775">
    <property type="entry name" value="WD40_repeat_CS"/>
</dbReference>
<proteinExistence type="predicted"/>
<dbReference type="InterPro" id="IPR020472">
    <property type="entry name" value="WD40_PAC1"/>
</dbReference>
<organism evidence="9">
    <name type="scientific">Haemonchus placei</name>
    <name type="common">Barber's pole worm</name>
    <dbReference type="NCBI Taxonomy" id="6290"/>
    <lineage>
        <taxon>Eukaryota</taxon>
        <taxon>Metazoa</taxon>
        <taxon>Ecdysozoa</taxon>
        <taxon>Nematoda</taxon>
        <taxon>Chromadorea</taxon>
        <taxon>Rhabditida</taxon>
        <taxon>Rhabditina</taxon>
        <taxon>Rhabditomorpha</taxon>
        <taxon>Strongyloidea</taxon>
        <taxon>Trichostrongylidae</taxon>
        <taxon>Haemonchus</taxon>
    </lineage>
</organism>
<dbReference type="SMART" id="SM00320">
    <property type="entry name" value="WD40"/>
    <property type="match status" value="4"/>
</dbReference>
<evidence type="ECO:0000256" key="6">
    <source>
        <dbReference type="SAM" id="MobiDB-lite"/>
    </source>
</evidence>
<keyword evidence="3" id="KW-0677">Repeat</keyword>
<dbReference type="Pfam" id="PF00400">
    <property type="entry name" value="WD40"/>
    <property type="match status" value="3"/>
</dbReference>
<feature type="repeat" description="WD" evidence="5">
    <location>
        <begin position="220"/>
        <end position="261"/>
    </location>
</feature>
<accession>A0A0N4WY90</accession>
<feature type="region of interest" description="Disordered" evidence="6">
    <location>
        <begin position="1"/>
        <end position="59"/>
    </location>
</feature>
<evidence type="ECO:0000256" key="2">
    <source>
        <dbReference type="ARBA" id="ARBA00022574"/>
    </source>
</evidence>
<sequence>MPAFFLSKTKGPPRKKIGVKRGLKDGDDKEARLSRRRRMMERTEISSDDEVSVASDKISDASEGEYEIEDVARIKAKEYLQKLHESGKTEEEIGETLKEDAAVKAGTLRRQLADLAELRDEEEIAYRAHRFTPLSVAISPCGKFVISSGKESSIVKYDITARKVVGTIKRTKAGGEGQKAHYGHILALAISSDGRYIASGGHDAVLKIWDFNTLAHVRDFKGHRAPITALCFQLKTNCLFSASRDRSVKLWDLDQMGLVDTMYGHQDVVMGVSALQKQRVVTAGRQDRSCRLWKVEDESQLLFNGHTTCISMDCVAMLNDEHFVSGSADG</sequence>
<dbReference type="WBParaSite" id="HPLM_0001683001-mRNA-1">
    <property type="protein sequence ID" value="HPLM_0001683001-mRNA-1"/>
    <property type="gene ID" value="HPLM_0001683001"/>
</dbReference>
<feature type="repeat" description="WD" evidence="5">
    <location>
        <begin position="262"/>
        <end position="303"/>
    </location>
</feature>
<evidence type="ECO:0000313" key="9">
    <source>
        <dbReference type="WBParaSite" id="HPLM_0001683001-mRNA-1"/>
    </source>
</evidence>
<evidence type="ECO:0000256" key="3">
    <source>
        <dbReference type="ARBA" id="ARBA00022737"/>
    </source>
</evidence>
<feature type="compositionally biased region" description="Basic residues" evidence="6">
    <location>
        <begin position="11"/>
        <end position="21"/>
    </location>
</feature>
<dbReference type="PROSITE" id="PS00678">
    <property type="entry name" value="WD_REPEATS_1"/>
    <property type="match status" value="2"/>
</dbReference>
<evidence type="ECO:0000256" key="5">
    <source>
        <dbReference type="PROSITE-ProRule" id="PRU00221"/>
    </source>
</evidence>
<dbReference type="PROSITE" id="PS50082">
    <property type="entry name" value="WD_REPEATS_2"/>
    <property type="match status" value="3"/>
</dbReference>
<dbReference type="InterPro" id="IPR001680">
    <property type="entry name" value="WD40_rpt"/>
</dbReference>